<dbReference type="GO" id="GO:0000287">
    <property type="term" value="F:magnesium ion binding"/>
    <property type="evidence" value="ECO:0007669"/>
    <property type="project" value="InterPro"/>
</dbReference>
<keyword evidence="6" id="KW-0460">Magnesium</keyword>
<dbReference type="Pfam" id="PF04029">
    <property type="entry name" value="2-ph_phosp"/>
    <property type="match status" value="1"/>
</dbReference>
<dbReference type="GO" id="GO:0050545">
    <property type="term" value="F:sulfopyruvate decarboxylase activity"/>
    <property type="evidence" value="ECO:0007669"/>
    <property type="project" value="TreeGrafter"/>
</dbReference>
<evidence type="ECO:0000256" key="7">
    <source>
        <dbReference type="ARBA" id="ARBA00033711"/>
    </source>
</evidence>
<evidence type="ECO:0000256" key="1">
    <source>
        <dbReference type="ARBA" id="ARBA00001946"/>
    </source>
</evidence>
<dbReference type="PANTHER" id="PTHR37311:SF1">
    <property type="entry name" value="2-PHOSPHOSULFOLACTATE PHOSPHATASE-RELATED"/>
    <property type="match status" value="1"/>
</dbReference>
<sequence length="252" mass="27188">MPFDQAEFKIRCEWGEQGIRQLAPISEVVVIVDVLSFSTCVEIATSRGAKVFPYRWKDESALKYAQSIQAELASFERRTDSPSLAPSSLLNLSPQSRLVLPSPNGASLSLLTGKTVTIAGCLRNCRAVASWLSSCETVAVIPAGERWPDNSLRPALEDWIGAGAILNYLQGSLSPEAEAAVASFQHYQGSGHRLHQCSSGKELIAKGFAQDVELVAELNVSDCVPVLTNAAYYIKNKVPQAIALTGIPERGI</sequence>
<evidence type="ECO:0000256" key="4">
    <source>
        <dbReference type="ARBA" id="ARBA00021948"/>
    </source>
</evidence>
<comment type="catalytic activity">
    <reaction evidence="7">
        <text>(2R)-O-phospho-3-sulfolactate + H2O = (2R)-3-sulfolactate + phosphate</text>
        <dbReference type="Rhea" id="RHEA:23416"/>
        <dbReference type="ChEBI" id="CHEBI:15377"/>
        <dbReference type="ChEBI" id="CHEBI:15597"/>
        <dbReference type="ChEBI" id="CHEBI:43474"/>
        <dbReference type="ChEBI" id="CHEBI:58738"/>
        <dbReference type="EC" id="3.1.3.71"/>
    </reaction>
</comment>
<organism evidence="8">
    <name type="scientific">Leptolyngbya sp. NK1-12</name>
    <dbReference type="NCBI Taxonomy" id="2547451"/>
    <lineage>
        <taxon>Bacteria</taxon>
        <taxon>Bacillati</taxon>
        <taxon>Cyanobacteriota</taxon>
        <taxon>Cyanophyceae</taxon>
        <taxon>Leptolyngbyales</taxon>
        <taxon>Leptolyngbyaceae</taxon>
        <taxon>Leptolyngbya group</taxon>
        <taxon>Leptolyngbya</taxon>
    </lineage>
</organism>
<protein>
    <recommendedName>
        <fullName evidence="4">Probable 2-phosphosulfolactate phosphatase</fullName>
        <ecNumber evidence="3">3.1.3.71</ecNumber>
    </recommendedName>
</protein>
<comment type="similarity">
    <text evidence="2">Belongs to the ComB family.</text>
</comment>
<name>A0AA96WI39_9CYAN</name>
<dbReference type="EC" id="3.1.3.71" evidence="3"/>
<evidence type="ECO:0000313" key="8">
    <source>
        <dbReference type="EMBL" id="WNZ25534.1"/>
    </source>
</evidence>
<dbReference type="AlphaFoldDB" id="A0AA96WI39"/>
<gene>
    <name evidence="8" type="ORF">HJG54_23585</name>
</gene>
<dbReference type="InterPro" id="IPR005238">
    <property type="entry name" value="ComB-like"/>
</dbReference>
<dbReference type="InterPro" id="IPR036702">
    <property type="entry name" value="ComB-like_sf"/>
</dbReference>
<keyword evidence="5" id="KW-0378">Hydrolase</keyword>
<evidence type="ECO:0000256" key="2">
    <source>
        <dbReference type="ARBA" id="ARBA00009997"/>
    </source>
</evidence>
<evidence type="ECO:0000256" key="5">
    <source>
        <dbReference type="ARBA" id="ARBA00022801"/>
    </source>
</evidence>
<evidence type="ECO:0000256" key="3">
    <source>
        <dbReference type="ARBA" id="ARBA00012953"/>
    </source>
</evidence>
<dbReference type="EMBL" id="CP053586">
    <property type="protein sequence ID" value="WNZ25534.1"/>
    <property type="molecule type" value="Genomic_DNA"/>
</dbReference>
<accession>A0AA96WI39</accession>
<proteinExistence type="inferred from homology"/>
<dbReference type="SUPFAM" id="SSF142823">
    <property type="entry name" value="ComB-like"/>
    <property type="match status" value="1"/>
</dbReference>
<evidence type="ECO:0000256" key="6">
    <source>
        <dbReference type="ARBA" id="ARBA00022842"/>
    </source>
</evidence>
<reference evidence="8" key="1">
    <citation type="submission" date="2020-05" db="EMBL/GenBank/DDBJ databases">
        <authorList>
            <person name="Zhu T."/>
            <person name="Keshari N."/>
            <person name="Lu X."/>
        </authorList>
    </citation>
    <scope>NUCLEOTIDE SEQUENCE</scope>
    <source>
        <strain evidence="8">NK1-12</strain>
    </source>
</reference>
<dbReference type="PANTHER" id="PTHR37311">
    <property type="entry name" value="2-PHOSPHOSULFOLACTATE PHOSPHATASE-RELATED"/>
    <property type="match status" value="1"/>
</dbReference>
<comment type="cofactor">
    <cofactor evidence="1">
        <name>Mg(2+)</name>
        <dbReference type="ChEBI" id="CHEBI:18420"/>
    </cofactor>
</comment>
<dbReference type="Gene3D" id="3.90.1560.10">
    <property type="entry name" value="ComB-like"/>
    <property type="match status" value="1"/>
</dbReference>
<dbReference type="GO" id="GO:0050532">
    <property type="term" value="F:2-phosphosulfolactate phosphatase activity"/>
    <property type="evidence" value="ECO:0007669"/>
    <property type="project" value="UniProtKB-EC"/>
</dbReference>
<dbReference type="RefSeq" id="WP_316431690.1">
    <property type="nucleotide sequence ID" value="NZ_CP053586.1"/>
</dbReference>